<name>A0A4R2G777_9BACT</name>
<reference evidence="1 2" key="1">
    <citation type="submission" date="2019-03" db="EMBL/GenBank/DDBJ databases">
        <title>Genomic Encyclopedia of Type Strains, Phase IV (KMG-IV): sequencing the most valuable type-strain genomes for metagenomic binning, comparative biology and taxonomic classification.</title>
        <authorList>
            <person name="Goeker M."/>
        </authorList>
    </citation>
    <scope>NUCLEOTIDE SEQUENCE [LARGE SCALE GENOMIC DNA]</scope>
    <source>
        <strain evidence="1 2">DSM 24179</strain>
    </source>
</reference>
<accession>A0A4R2G777</accession>
<dbReference type="EMBL" id="SLWK01000020">
    <property type="protein sequence ID" value="TCO03647.1"/>
    <property type="molecule type" value="Genomic_DNA"/>
</dbReference>
<evidence type="ECO:0000313" key="2">
    <source>
        <dbReference type="Proteomes" id="UP000295221"/>
    </source>
</evidence>
<organism evidence="1 2">
    <name type="scientific">Natronoflexus pectinivorans</name>
    <dbReference type="NCBI Taxonomy" id="682526"/>
    <lineage>
        <taxon>Bacteria</taxon>
        <taxon>Pseudomonadati</taxon>
        <taxon>Bacteroidota</taxon>
        <taxon>Bacteroidia</taxon>
        <taxon>Marinilabiliales</taxon>
        <taxon>Marinilabiliaceae</taxon>
        <taxon>Natronoflexus</taxon>
    </lineage>
</organism>
<protein>
    <submittedName>
        <fullName evidence="1">Uncharacterized protein</fullName>
    </submittedName>
</protein>
<comment type="caution">
    <text evidence="1">The sequence shown here is derived from an EMBL/GenBank/DDBJ whole genome shotgun (WGS) entry which is preliminary data.</text>
</comment>
<keyword evidence="2" id="KW-1185">Reference proteome</keyword>
<dbReference type="AlphaFoldDB" id="A0A4R2G777"/>
<evidence type="ECO:0000313" key="1">
    <source>
        <dbReference type="EMBL" id="TCO03647.1"/>
    </source>
</evidence>
<proteinExistence type="predicted"/>
<gene>
    <name evidence="1" type="ORF">EV194_12025</name>
</gene>
<dbReference type="Proteomes" id="UP000295221">
    <property type="component" value="Unassembled WGS sequence"/>
</dbReference>
<sequence length="71" mass="8382">MISENKSNFYPKSKNYGISLARKALAVLELFINTLVQKNDYKFYLNHVTAFSLIGFKYSYHLIRISNSYFF</sequence>